<dbReference type="Pfam" id="PF09003">
    <property type="entry name" value="Arm-DNA-bind_1"/>
    <property type="match status" value="1"/>
</dbReference>
<feature type="region of interest" description="Disordered" evidence="6">
    <location>
        <begin position="156"/>
        <end position="176"/>
    </location>
</feature>
<comment type="similarity">
    <text evidence="1">Belongs to the 'phage' integrase family.</text>
</comment>
<evidence type="ECO:0000259" key="7">
    <source>
        <dbReference type="PROSITE" id="PS51900"/>
    </source>
</evidence>
<dbReference type="InterPro" id="IPR002104">
    <property type="entry name" value="Integrase_catalytic"/>
</dbReference>
<dbReference type="Gene3D" id="1.10.443.10">
    <property type="entry name" value="Intergrase catalytic core"/>
    <property type="match status" value="1"/>
</dbReference>
<dbReference type="EMBL" id="JABEVQ010000006">
    <property type="protein sequence ID" value="NWN92253.1"/>
    <property type="molecule type" value="Genomic_DNA"/>
</dbReference>
<dbReference type="InterPro" id="IPR015094">
    <property type="entry name" value="Integrase_lambda-typ_DNA-bd_N"/>
</dbReference>
<keyword evidence="9" id="KW-1185">Reference proteome</keyword>
<evidence type="ECO:0000256" key="6">
    <source>
        <dbReference type="SAM" id="MobiDB-lite"/>
    </source>
</evidence>
<keyword evidence="3 5" id="KW-0238">DNA-binding</keyword>
<evidence type="ECO:0000313" key="8">
    <source>
        <dbReference type="EMBL" id="NWN92253.1"/>
    </source>
</evidence>
<dbReference type="Pfam" id="PF00589">
    <property type="entry name" value="Phage_integrase"/>
    <property type="match status" value="1"/>
</dbReference>
<keyword evidence="2" id="KW-0229">DNA integration</keyword>
<organism evidence="8 9">
    <name type="scientific">Marinobacter adhaerens</name>
    <dbReference type="NCBI Taxonomy" id="1033846"/>
    <lineage>
        <taxon>Bacteria</taxon>
        <taxon>Pseudomonadati</taxon>
        <taxon>Pseudomonadota</taxon>
        <taxon>Gammaproteobacteria</taxon>
        <taxon>Pseudomonadales</taxon>
        <taxon>Marinobacteraceae</taxon>
        <taxon>Marinobacter</taxon>
    </lineage>
</organism>
<dbReference type="SUPFAM" id="SSF54171">
    <property type="entry name" value="DNA-binding domain"/>
    <property type="match status" value="1"/>
</dbReference>
<dbReference type="Gene3D" id="3.30.160.60">
    <property type="entry name" value="Classic Zinc Finger"/>
    <property type="match status" value="1"/>
</dbReference>
<dbReference type="GO" id="GO:0003677">
    <property type="term" value="F:DNA binding"/>
    <property type="evidence" value="ECO:0007669"/>
    <property type="project" value="UniProtKB-UniRule"/>
</dbReference>
<evidence type="ECO:0000256" key="4">
    <source>
        <dbReference type="ARBA" id="ARBA00023172"/>
    </source>
</evidence>
<gene>
    <name evidence="8" type="ORF">HLV39_12195</name>
</gene>
<dbReference type="InterPro" id="IPR016177">
    <property type="entry name" value="DNA-bd_dom_sf"/>
</dbReference>
<name>A0A851HTB1_9GAMM</name>
<dbReference type="InterPro" id="IPR010998">
    <property type="entry name" value="Integrase_recombinase_N"/>
</dbReference>
<reference evidence="8 9" key="1">
    <citation type="submission" date="2020-03" db="EMBL/GenBank/DDBJ databases">
        <title>Metagenomic, metatranscriptomic, and metabolomic analyses revealed the key microbes and metabolic features during the fermentation of ganjang, Korean traditional soy sauce.</title>
        <authorList>
            <person name="Chun B.H."/>
            <person name="Jeon C.O."/>
        </authorList>
    </citation>
    <scope>NUCLEOTIDE SEQUENCE [LARGE SCALE GENOMIC DNA]</scope>
    <source>
        <strain evidence="8 9">KG14</strain>
    </source>
</reference>
<evidence type="ECO:0000256" key="2">
    <source>
        <dbReference type="ARBA" id="ARBA00022908"/>
    </source>
</evidence>
<evidence type="ECO:0000256" key="5">
    <source>
        <dbReference type="PROSITE-ProRule" id="PRU01248"/>
    </source>
</evidence>
<dbReference type="SUPFAM" id="SSF56349">
    <property type="entry name" value="DNA breaking-rejoining enzymes"/>
    <property type="match status" value="1"/>
</dbReference>
<evidence type="ECO:0000313" key="9">
    <source>
        <dbReference type="Proteomes" id="UP000536442"/>
    </source>
</evidence>
<proteinExistence type="inferred from homology"/>
<dbReference type="Gene3D" id="1.10.150.130">
    <property type="match status" value="1"/>
</dbReference>
<keyword evidence="4" id="KW-0233">DNA recombination</keyword>
<comment type="caution">
    <text evidence="8">The sequence shown here is derived from an EMBL/GenBank/DDBJ whole genome shotgun (WGS) entry which is preliminary data.</text>
</comment>
<dbReference type="InterPro" id="IPR013762">
    <property type="entry name" value="Integrase-like_cat_sf"/>
</dbReference>
<sequence length="358" mass="41140">MSPRPRKRKNRALPANLYPSNGGKSYMYRHPVNGTWHGLGVSRAQAIAAAKELNAMLIPDNDLVAKVLGHITVRQHAQWWLENIAPEREYKASTLEMYQVQMRKLNAAMGDKAVEDVDVQDLAKLQEKHSARTANQIRQVAVDLFRVAVSRGLRPDNPAEATLKRREKKSRKRLTQDQYDAIHTRCPRWAQNAMDLALITLQRRGDVARMKFENVREGRLYVVQEKTEKYDTGYLAIAIGPKLDEVIKRCRDDLASPYLVHRRPERKIKDREGMDHWTQVKPQMITRAFAEARDEPGLLEGVPENERPTFHEIRALGIKRYRDRGEDPQKLAGHATAKMTSNYDSGHDEIRWVEVAAE</sequence>
<evidence type="ECO:0000256" key="3">
    <source>
        <dbReference type="ARBA" id="ARBA00023125"/>
    </source>
</evidence>
<dbReference type="PROSITE" id="PS51900">
    <property type="entry name" value="CB"/>
    <property type="match status" value="1"/>
</dbReference>
<dbReference type="Proteomes" id="UP000536442">
    <property type="component" value="Unassembled WGS sequence"/>
</dbReference>
<dbReference type="AlphaFoldDB" id="A0A851HTB1"/>
<dbReference type="GO" id="GO:0008907">
    <property type="term" value="F:integrase activity"/>
    <property type="evidence" value="ECO:0007669"/>
    <property type="project" value="InterPro"/>
</dbReference>
<accession>A0A851HTB1</accession>
<feature type="domain" description="Core-binding (CB)" evidence="7">
    <location>
        <begin position="71"/>
        <end position="149"/>
    </location>
</feature>
<evidence type="ECO:0000256" key="1">
    <source>
        <dbReference type="ARBA" id="ARBA00008857"/>
    </source>
</evidence>
<dbReference type="GO" id="GO:0006310">
    <property type="term" value="P:DNA recombination"/>
    <property type="evidence" value="ECO:0007669"/>
    <property type="project" value="UniProtKB-KW"/>
</dbReference>
<protein>
    <submittedName>
        <fullName evidence="8">Tyrosine-type recombinase/integrase</fullName>
    </submittedName>
</protein>
<dbReference type="InterPro" id="IPR011010">
    <property type="entry name" value="DNA_brk_join_enz"/>
</dbReference>
<dbReference type="InterPro" id="IPR044068">
    <property type="entry name" value="CB"/>
</dbReference>